<dbReference type="AlphaFoldDB" id="A0A9D4ESA4"/>
<evidence type="ECO:0000313" key="4">
    <source>
        <dbReference type="Proteomes" id="UP000828390"/>
    </source>
</evidence>
<protein>
    <recommendedName>
        <fullName evidence="2">Glycosyltransferase 2-like domain-containing protein</fullName>
    </recommendedName>
</protein>
<dbReference type="EMBL" id="JAIWYP010000008">
    <property type="protein sequence ID" value="KAH3783551.1"/>
    <property type="molecule type" value="Genomic_DNA"/>
</dbReference>
<proteinExistence type="predicted"/>
<dbReference type="OrthoDB" id="3971593at2759"/>
<keyword evidence="4" id="KW-1185">Reference proteome</keyword>
<keyword evidence="1" id="KW-0472">Membrane</keyword>
<dbReference type="InterPro" id="IPR027389">
    <property type="entry name" value="B_mannosylTrfase_Bre-3/Egh"/>
</dbReference>
<organism evidence="3 4">
    <name type="scientific">Dreissena polymorpha</name>
    <name type="common">Zebra mussel</name>
    <name type="synonym">Mytilus polymorpha</name>
    <dbReference type="NCBI Taxonomy" id="45954"/>
    <lineage>
        <taxon>Eukaryota</taxon>
        <taxon>Metazoa</taxon>
        <taxon>Spiralia</taxon>
        <taxon>Lophotrochozoa</taxon>
        <taxon>Mollusca</taxon>
        <taxon>Bivalvia</taxon>
        <taxon>Autobranchia</taxon>
        <taxon>Heteroconchia</taxon>
        <taxon>Euheterodonta</taxon>
        <taxon>Imparidentia</taxon>
        <taxon>Neoheterodontei</taxon>
        <taxon>Myida</taxon>
        <taxon>Dreissenoidea</taxon>
        <taxon>Dreissenidae</taxon>
        <taxon>Dreissena</taxon>
    </lineage>
</organism>
<dbReference type="GO" id="GO:0005737">
    <property type="term" value="C:cytoplasm"/>
    <property type="evidence" value="ECO:0007669"/>
    <property type="project" value="TreeGrafter"/>
</dbReference>
<evidence type="ECO:0000256" key="1">
    <source>
        <dbReference type="SAM" id="Phobius"/>
    </source>
</evidence>
<feature type="transmembrane region" description="Helical" evidence="1">
    <location>
        <begin position="30"/>
        <end position="51"/>
    </location>
</feature>
<dbReference type="PANTHER" id="PTHR16779:SF1">
    <property type="entry name" value="BETA-1,4-MANNOSYLTRANSFERASE EGH"/>
    <property type="match status" value="1"/>
</dbReference>
<feature type="transmembrane region" description="Helical" evidence="1">
    <location>
        <begin position="435"/>
        <end position="460"/>
    </location>
</feature>
<dbReference type="Proteomes" id="UP000828390">
    <property type="component" value="Unassembled WGS sequence"/>
</dbReference>
<dbReference type="PANTHER" id="PTHR16779">
    <property type="entry name" value="BETA-1,4-MANNOSYLTRANSFERASE EGH"/>
    <property type="match status" value="1"/>
</dbReference>
<dbReference type="SUPFAM" id="SSF53448">
    <property type="entry name" value="Nucleotide-diphospho-sugar transferases"/>
    <property type="match status" value="1"/>
</dbReference>
<evidence type="ECO:0000313" key="3">
    <source>
        <dbReference type="EMBL" id="KAH3783551.1"/>
    </source>
</evidence>
<keyword evidence="1" id="KW-0812">Transmembrane</keyword>
<gene>
    <name evidence="3" type="ORF">DPMN_161492</name>
</gene>
<reference evidence="3" key="1">
    <citation type="journal article" date="2019" name="bioRxiv">
        <title>The Genome of the Zebra Mussel, Dreissena polymorpha: A Resource for Invasive Species Research.</title>
        <authorList>
            <person name="McCartney M.A."/>
            <person name="Auch B."/>
            <person name="Kono T."/>
            <person name="Mallez S."/>
            <person name="Zhang Y."/>
            <person name="Obille A."/>
            <person name="Becker A."/>
            <person name="Abrahante J.E."/>
            <person name="Garbe J."/>
            <person name="Badalamenti J.P."/>
            <person name="Herman A."/>
            <person name="Mangelson H."/>
            <person name="Liachko I."/>
            <person name="Sullivan S."/>
            <person name="Sone E.D."/>
            <person name="Koren S."/>
            <person name="Silverstein K.A.T."/>
            <person name="Beckman K.B."/>
            <person name="Gohl D.M."/>
        </authorList>
    </citation>
    <scope>NUCLEOTIDE SEQUENCE</scope>
    <source>
        <strain evidence="3">Duluth1</strain>
        <tissue evidence="3">Whole animal</tissue>
    </source>
</reference>
<keyword evidence="1" id="KW-1133">Transmembrane helix</keyword>
<reference evidence="3" key="2">
    <citation type="submission" date="2020-11" db="EMBL/GenBank/DDBJ databases">
        <authorList>
            <person name="McCartney M.A."/>
            <person name="Auch B."/>
            <person name="Kono T."/>
            <person name="Mallez S."/>
            <person name="Becker A."/>
            <person name="Gohl D.M."/>
            <person name="Silverstein K.A.T."/>
            <person name="Koren S."/>
            <person name="Bechman K.B."/>
            <person name="Herman A."/>
            <person name="Abrahante J.E."/>
            <person name="Garbe J."/>
        </authorList>
    </citation>
    <scope>NUCLEOTIDE SEQUENCE</scope>
    <source>
        <strain evidence="3">Duluth1</strain>
        <tissue evidence="3">Whole animal</tissue>
    </source>
</reference>
<comment type="caution">
    <text evidence="3">The sequence shown here is derived from an EMBL/GenBank/DDBJ whole genome shotgun (WGS) entry which is preliminary data.</text>
</comment>
<feature type="transmembrane region" description="Helical" evidence="1">
    <location>
        <begin position="398"/>
        <end position="423"/>
    </location>
</feature>
<dbReference type="InterPro" id="IPR001173">
    <property type="entry name" value="Glyco_trans_2-like"/>
</dbReference>
<dbReference type="Pfam" id="PF13632">
    <property type="entry name" value="Glyco_trans_2_3"/>
    <property type="match status" value="1"/>
</dbReference>
<sequence>MFRPAKLNISRTGATFGGMVAKCLQTTGSVFQHAFTCLHLVFCIWFVNMVFGTTTDQSHLHPLESYGLLGCILLYSLRSIPYLSLTFGITNILGIVTMNTFPAPPTLEAVKAKIPFLCFRVVTRGLYPDLVKTNVERNIKTCYKVGLDNFKFEVVTDNALNLPKSALVRELVVPNDYQTLKHSLFKARALQYCNEPAVNILSNDDWVVHLDEETLLTESSTIGLANFASQGHGDIGQGVISYANEEIVNWWTTLADCVRVSVDLGMMRFSFRKLGCPLMGFKGSYIIVKESVEKDIGFDFGPKGSVAEDVMFALVAWGKGYKFNFVEGEMWEKSPFTLGDYIKQRKRWFVGHVYTLLSPEIPFKCKLGMIPTDLGWFLLVGNILNFPASFAFPIPLPLVMNVTAGSMGGLILFLFTFGSIKSFSSRKYGLFRKLLLIFATIPVIPLAACLDAIASVYGFYTRNSGGFHIVMKETQKQTKRQSSQINMDLI</sequence>
<evidence type="ECO:0000259" key="2">
    <source>
        <dbReference type="Pfam" id="PF13632"/>
    </source>
</evidence>
<dbReference type="GO" id="GO:0019187">
    <property type="term" value="F:beta-1,4-mannosyltransferase activity"/>
    <property type="evidence" value="ECO:0007669"/>
    <property type="project" value="InterPro"/>
</dbReference>
<feature type="transmembrane region" description="Helical" evidence="1">
    <location>
        <begin position="374"/>
        <end position="392"/>
    </location>
</feature>
<accession>A0A9D4ESA4</accession>
<feature type="domain" description="Glycosyltransferase 2-like" evidence="2">
    <location>
        <begin position="206"/>
        <end position="379"/>
    </location>
</feature>
<name>A0A9D4ESA4_DREPO</name>
<dbReference type="InterPro" id="IPR029044">
    <property type="entry name" value="Nucleotide-diphossugar_trans"/>
</dbReference>